<gene>
    <name evidence="2" type="ORF">MICPUCDRAFT_7646</name>
</gene>
<organism evidence="3">
    <name type="scientific">Micromonas pusilla (strain CCMP1545)</name>
    <name type="common">Picoplanktonic green alga</name>
    <dbReference type="NCBI Taxonomy" id="564608"/>
    <lineage>
        <taxon>Eukaryota</taxon>
        <taxon>Viridiplantae</taxon>
        <taxon>Chlorophyta</taxon>
        <taxon>Mamiellophyceae</taxon>
        <taxon>Mamiellales</taxon>
        <taxon>Mamiellaceae</taxon>
        <taxon>Micromonas</taxon>
    </lineage>
</organism>
<dbReference type="Proteomes" id="UP000001876">
    <property type="component" value="Unassembled WGS sequence"/>
</dbReference>
<dbReference type="STRING" id="564608.C1MYW5"/>
<dbReference type="Pfam" id="PF01541">
    <property type="entry name" value="GIY-YIG"/>
    <property type="match status" value="1"/>
</dbReference>
<evidence type="ECO:0000313" key="3">
    <source>
        <dbReference type="Proteomes" id="UP000001876"/>
    </source>
</evidence>
<dbReference type="PANTHER" id="PTHR20208">
    <property type="entry name" value="STRUCTURE-SPECIFIC ENDONUCLEASE SUBUNIT SLX1"/>
    <property type="match status" value="1"/>
</dbReference>
<dbReference type="EMBL" id="GG663743">
    <property type="protein sequence ID" value="EEH54504.1"/>
    <property type="molecule type" value="Genomic_DNA"/>
</dbReference>
<sequence length="147" mass="16582">FFGCYLLASLNPAMKGRSYVGFTVNPPRRIRQHNGALSAGAKKTRKLRPCEMLVVVHGFLSDVQALQFEWAWQNPRTSAKVRATATRLKISDRSSSPANKIKLLMGMLHLSPWRHLPLTVHWLSPEHRAMAEKTCERPPGHVKMESG</sequence>
<dbReference type="PROSITE" id="PS50164">
    <property type="entry name" value="GIY_YIG"/>
    <property type="match status" value="1"/>
</dbReference>
<evidence type="ECO:0000313" key="2">
    <source>
        <dbReference type="EMBL" id="EEH54504.1"/>
    </source>
</evidence>
<proteinExistence type="predicted"/>
<dbReference type="GO" id="GO:0033557">
    <property type="term" value="C:Slx1-Slx4 complex"/>
    <property type="evidence" value="ECO:0007669"/>
    <property type="project" value="TreeGrafter"/>
</dbReference>
<dbReference type="GeneID" id="9686550"/>
<feature type="non-terminal residue" evidence="2">
    <location>
        <position position="147"/>
    </location>
</feature>
<evidence type="ECO:0000259" key="1">
    <source>
        <dbReference type="PROSITE" id="PS50164"/>
    </source>
</evidence>
<dbReference type="PANTHER" id="PTHR20208:SF10">
    <property type="entry name" value="STRUCTURE-SPECIFIC ENDONUCLEASE SUBUNIT SLX1"/>
    <property type="match status" value="1"/>
</dbReference>
<dbReference type="GO" id="GO:0008821">
    <property type="term" value="F:crossover junction DNA endonuclease activity"/>
    <property type="evidence" value="ECO:0007669"/>
    <property type="project" value="TreeGrafter"/>
</dbReference>
<dbReference type="GO" id="GO:0000724">
    <property type="term" value="P:double-strand break repair via homologous recombination"/>
    <property type="evidence" value="ECO:0007669"/>
    <property type="project" value="TreeGrafter"/>
</dbReference>
<dbReference type="OrthoDB" id="498258at2759"/>
<dbReference type="AlphaFoldDB" id="C1MYW5"/>
<feature type="domain" description="GIY-YIG" evidence="1">
    <location>
        <begin position="1"/>
        <end position="82"/>
    </location>
</feature>
<accession>C1MYW5</accession>
<feature type="non-terminal residue" evidence="2">
    <location>
        <position position="1"/>
    </location>
</feature>
<dbReference type="Gene3D" id="3.40.1440.10">
    <property type="entry name" value="GIY-YIG endonuclease"/>
    <property type="match status" value="1"/>
</dbReference>
<keyword evidence="3" id="KW-1185">Reference proteome</keyword>
<dbReference type="InterPro" id="IPR035901">
    <property type="entry name" value="GIY-YIG_endonuc_sf"/>
</dbReference>
<dbReference type="GO" id="GO:0017108">
    <property type="term" value="F:5'-flap endonuclease activity"/>
    <property type="evidence" value="ECO:0007669"/>
    <property type="project" value="TreeGrafter"/>
</dbReference>
<dbReference type="KEGG" id="mpp:MICPUCDRAFT_7646"/>
<dbReference type="CDD" id="cd10455">
    <property type="entry name" value="GIY-YIG_SLX1"/>
    <property type="match status" value="1"/>
</dbReference>
<dbReference type="eggNOG" id="KOG3005">
    <property type="taxonomic scope" value="Eukaryota"/>
</dbReference>
<dbReference type="InterPro" id="IPR050381">
    <property type="entry name" value="SLX1_endonuclease"/>
</dbReference>
<dbReference type="OMA" id="RNCDICK"/>
<dbReference type="SUPFAM" id="SSF82771">
    <property type="entry name" value="GIY-YIG endonuclease"/>
    <property type="match status" value="1"/>
</dbReference>
<reference evidence="2 3" key="1">
    <citation type="journal article" date="2009" name="Science">
        <title>Green evolution and dynamic adaptations revealed by genomes of the marine picoeukaryotes Micromonas.</title>
        <authorList>
            <person name="Worden A.Z."/>
            <person name="Lee J.H."/>
            <person name="Mock T."/>
            <person name="Rouze P."/>
            <person name="Simmons M.P."/>
            <person name="Aerts A.L."/>
            <person name="Allen A.E."/>
            <person name="Cuvelier M.L."/>
            <person name="Derelle E."/>
            <person name="Everett M.V."/>
            <person name="Foulon E."/>
            <person name="Grimwood J."/>
            <person name="Gundlach H."/>
            <person name="Henrissat B."/>
            <person name="Napoli C."/>
            <person name="McDonald S.M."/>
            <person name="Parker M.S."/>
            <person name="Rombauts S."/>
            <person name="Salamov A."/>
            <person name="Von Dassow P."/>
            <person name="Badger J.H."/>
            <person name="Coutinho P.M."/>
            <person name="Demir E."/>
            <person name="Dubchak I."/>
            <person name="Gentemann C."/>
            <person name="Eikrem W."/>
            <person name="Gready J.E."/>
            <person name="John U."/>
            <person name="Lanier W."/>
            <person name="Lindquist E.A."/>
            <person name="Lucas S."/>
            <person name="Mayer K.F."/>
            <person name="Moreau H."/>
            <person name="Not F."/>
            <person name="Otillar R."/>
            <person name="Panaud O."/>
            <person name="Pangilinan J."/>
            <person name="Paulsen I."/>
            <person name="Piegu B."/>
            <person name="Poliakov A."/>
            <person name="Robbens S."/>
            <person name="Schmutz J."/>
            <person name="Toulza E."/>
            <person name="Wyss T."/>
            <person name="Zelensky A."/>
            <person name="Zhou K."/>
            <person name="Armbrust E.V."/>
            <person name="Bhattacharya D."/>
            <person name="Goodenough U.W."/>
            <person name="Van de Peer Y."/>
            <person name="Grigoriev I.V."/>
        </authorList>
    </citation>
    <scope>NUCLEOTIDE SEQUENCE [LARGE SCALE GENOMIC DNA]</scope>
    <source>
        <strain evidence="2 3">CCMP1545</strain>
    </source>
</reference>
<protein>
    <submittedName>
        <fullName evidence="2">Predicted protein</fullName>
    </submittedName>
</protein>
<name>C1MYW5_MICPC</name>
<dbReference type="InterPro" id="IPR000305">
    <property type="entry name" value="GIY-YIG_endonuc"/>
</dbReference>
<dbReference type="RefSeq" id="XP_003060854.1">
    <property type="nucleotide sequence ID" value="XM_003060808.1"/>
</dbReference>